<gene>
    <name evidence="7" type="ORF">L2A60_16170</name>
</gene>
<dbReference type="NCBIfam" id="TIGR03227">
    <property type="entry name" value="PhnS"/>
    <property type="match status" value="1"/>
</dbReference>
<keyword evidence="4 6" id="KW-0732">Signal</keyword>
<proteinExistence type="inferred from homology"/>
<comment type="similarity">
    <text evidence="2">Belongs to the bacterial solute-binding protein 1 family.</text>
</comment>
<name>A0ABS9DZP5_9PROT</name>
<evidence type="ECO:0000256" key="4">
    <source>
        <dbReference type="ARBA" id="ARBA00022729"/>
    </source>
</evidence>
<dbReference type="NCBIfam" id="NF011620">
    <property type="entry name" value="PRK15046.1"/>
    <property type="match status" value="1"/>
</dbReference>
<accession>A0ABS9DZP5</accession>
<dbReference type="PANTHER" id="PTHR30006:SF3">
    <property type="entry name" value="THIAMINE-BINDING PERIPLASMIC PROTEIN"/>
    <property type="match status" value="1"/>
</dbReference>
<dbReference type="InterPro" id="IPR017637">
    <property type="entry name" value="AminoethylPonate_ABC-bd"/>
</dbReference>
<dbReference type="Pfam" id="PF13343">
    <property type="entry name" value="SBP_bac_6"/>
    <property type="match status" value="1"/>
</dbReference>
<dbReference type="EMBL" id="JAKGBZ010000042">
    <property type="protein sequence ID" value="MCF3948211.1"/>
    <property type="molecule type" value="Genomic_DNA"/>
</dbReference>
<keyword evidence="5" id="KW-0574">Periplasm</keyword>
<evidence type="ECO:0000256" key="6">
    <source>
        <dbReference type="SAM" id="SignalP"/>
    </source>
</evidence>
<keyword evidence="3" id="KW-0813">Transport</keyword>
<dbReference type="RefSeq" id="WP_235705496.1">
    <property type="nucleotide sequence ID" value="NZ_JAKGBZ010000042.1"/>
</dbReference>
<evidence type="ECO:0000256" key="1">
    <source>
        <dbReference type="ARBA" id="ARBA00004418"/>
    </source>
</evidence>
<dbReference type="Gene3D" id="3.40.190.10">
    <property type="entry name" value="Periplasmic binding protein-like II"/>
    <property type="match status" value="2"/>
</dbReference>
<evidence type="ECO:0000256" key="3">
    <source>
        <dbReference type="ARBA" id="ARBA00022448"/>
    </source>
</evidence>
<evidence type="ECO:0000256" key="5">
    <source>
        <dbReference type="ARBA" id="ARBA00022764"/>
    </source>
</evidence>
<evidence type="ECO:0000256" key="2">
    <source>
        <dbReference type="ARBA" id="ARBA00008520"/>
    </source>
</evidence>
<comment type="caution">
    <text evidence="7">The sequence shown here is derived from an EMBL/GenBank/DDBJ whole genome shotgun (WGS) entry which is preliminary data.</text>
</comment>
<dbReference type="Proteomes" id="UP001521209">
    <property type="component" value="Unassembled WGS sequence"/>
</dbReference>
<dbReference type="PANTHER" id="PTHR30006">
    <property type="entry name" value="THIAMINE-BINDING PERIPLASMIC PROTEIN-RELATED"/>
    <property type="match status" value="1"/>
</dbReference>
<evidence type="ECO:0000313" key="7">
    <source>
        <dbReference type="EMBL" id="MCF3948211.1"/>
    </source>
</evidence>
<evidence type="ECO:0000313" key="8">
    <source>
        <dbReference type="Proteomes" id="UP001521209"/>
    </source>
</evidence>
<protein>
    <submittedName>
        <fullName evidence="7">2-aminoethylphosphonate ABC transporter substrate-binding protein</fullName>
    </submittedName>
</protein>
<sequence>MRTKTAFVAICIASVLGWGSAQAHSAVVTIYSADGLHDGSPNWYQTEFDAFTKATGIKVQYIEAGSAVVVDRLNQEKFNPQADVLVTLPPFMQEAAAEGLLQPFTPAGADHIPAAEKDKRGMFVPMVDDYTDFIYDKAALPRPPKTFKDLLEPKFKNKIQYSTPGEAGDGTAMLLQVFRAFGSKDAGFAYLKALQVNNLGPSSSTGRLTELVNKGELWVANGDIQMNAAQIAQNPNVRVFWPVGPHGKRFAVAIPYYIGLVHGAPHPNAGKKLIDFLLSRNAQAQVSRIAWGFPVRQDVQPKDKNYEQLHKMMQGVAVWVPDWKLVIQSFKQDLARYQRETGS</sequence>
<reference evidence="7 8" key="1">
    <citation type="submission" date="2022-01" db="EMBL/GenBank/DDBJ databases">
        <authorList>
            <person name="Won M."/>
            <person name="Kim S.-J."/>
            <person name="Kwon S.-W."/>
        </authorList>
    </citation>
    <scope>NUCLEOTIDE SEQUENCE [LARGE SCALE GENOMIC DNA]</scope>
    <source>
        <strain evidence="7 8">KCTC 23505</strain>
    </source>
</reference>
<organism evidence="7 8">
    <name type="scientific">Acidiphilium iwatense</name>
    <dbReference type="NCBI Taxonomy" id="768198"/>
    <lineage>
        <taxon>Bacteria</taxon>
        <taxon>Pseudomonadati</taxon>
        <taxon>Pseudomonadota</taxon>
        <taxon>Alphaproteobacteria</taxon>
        <taxon>Acetobacterales</taxon>
        <taxon>Acidocellaceae</taxon>
        <taxon>Acidiphilium</taxon>
    </lineage>
</organism>
<keyword evidence="8" id="KW-1185">Reference proteome</keyword>
<dbReference type="SUPFAM" id="SSF53850">
    <property type="entry name" value="Periplasmic binding protein-like II"/>
    <property type="match status" value="1"/>
</dbReference>
<feature type="chain" id="PRO_5046387585" evidence="6">
    <location>
        <begin position="24"/>
        <end position="343"/>
    </location>
</feature>
<feature type="signal peptide" evidence="6">
    <location>
        <begin position="1"/>
        <end position="23"/>
    </location>
</feature>
<comment type="subcellular location">
    <subcellularLocation>
        <location evidence="1">Periplasm</location>
    </subcellularLocation>
</comment>